<evidence type="ECO:0000313" key="6">
    <source>
        <dbReference type="Proteomes" id="UP000254794"/>
    </source>
</evidence>
<dbReference type="Gene3D" id="3.30.70.1560">
    <property type="entry name" value="Alpha-L RNA-binding motif"/>
    <property type="match status" value="1"/>
</dbReference>
<evidence type="ECO:0000256" key="1">
    <source>
        <dbReference type="ARBA" id="ARBA00008348"/>
    </source>
</evidence>
<dbReference type="NCBIfam" id="TIGR00093">
    <property type="entry name" value="pseudouridine synthase"/>
    <property type="match status" value="1"/>
</dbReference>
<dbReference type="InterPro" id="IPR020094">
    <property type="entry name" value="TruA/RsuA/RluB/E/F_N"/>
</dbReference>
<dbReference type="InterPro" id="IPR050343">
    <property type="entry name" value="RsuA_PseudoU_synthase"/>
</dbReference>
<gene>
    <name evidence="5" type="primary">rluE</name>
    <name evidence="5" type="ORF">NCTC13316_00919</name>
</gene>
<dbReference type="EMBL" id="UGOD01000001">
    <property type="protein sequence ID" value="STX50831.1"/>
    <property type="molecule type" value="Genomic_DNA"/>
</dbReference>
<dbReference type="InterPro" id="IPR042092">
    <property type="entry name" value="PsdUridine_s_RsuA/RluB/E/F_cat"/>
</dbReference>
<dbReference type="InterPro" id="IPR000748">
    <property type="entry name" value="PsdUridine_synth_RsuA/RluB/E/F"/>
</dbReference>
<evidence type="ECO:0000256" key="2">
    <source>
        <dbReference type="ARBA" id="ARBA00023235"/>
    </source>
</evidence>
<comment type="similarity">
    <text evidence="1 3">Belongs to the pseudouridine synthase RsuA family.</text>
</comment>
<dbReference type="AlphaFoldDB" id="A0A378JJA0"/>
<keyword evidence="2 3" id="KW-0413">Isomerase</keyword>
<feature type="domain" description="Pseudouridine synthase RsuA/RluA-like" evidence="4">
    <location>
        <begin position="3"/>
        <end position="148"/>
    </location>
</feature>
<sequence length="183" mass="21134">MANIILFNKPYGVLSQFTGSIGEKTLAEFILIPNFYAAGRLDKNSEGLLLLTDNGKLQHKLSHPTYNKSKYYWVQVEGSPTEKDLQPIRDGLKLKENHFLPAEVKCINEPKLWERIPPVRFRKSIPTTWLEITLREGKNHQIRKMTAAIGFPTLRLIRHRIANWSLDDLLPGEYRLLPLSKPF</sequence>
<protein>
    <recommendedName>
        <fullName evidence="3">Pseudouridine synthase</fullName>
        <ecNumber evidence="3">5.4.99.-</ecNumber>
    </recommendedName>
</protein>
<dbReference type="GO" id="GO:0006364">
    <property type="term" value="P:rRNA processing"/>
    <property type="evidence" value="ECO:0007669"/>
    <property type="project" value="UniProtKB-ARBA"/>
</dbReference>
<dbReference type="GO" id="GO:0140098">
    <property type="term" value="F:catalytic activity, acting on RNA"/>
    <property type="evidence" value="ECO:0007669"/>
    <property type="project" value="UniProtKB-ARBA"/>
</dbReference>
<reference evidence="5 6" key="1">
    <citation type="submission" date="2018-06" db="EMBL/GenBank/DDBJ databases">
        <authorList>
            <consortium name="Pathogen Informatics"/>
            <person name="Doyle S."/>
        </authorList>
    </citation>
    <scope>NUCLEOTIDE SEQUENCE [LARGE SCALE GENOMIC DNA]</scope>
    <source>
        <strain evidence="5 6">NCTC13316</strain>
    </source>
</reference>
<dbReference type="InterPro" id="IPR006145">
    <property type="entry name" value="PsdUridine_synth_RsuA/RluA"/>
</dbReference>
<dbReference type="Gene3D" id="3.30.70.580">
    <property type="entry name" value="Pseudouridine synthase I, catalytic domain, N-terminal subdomain"/>
    <property type="match status" value="1"/>
</dbReference>
<dbReference type="PANTHER" id="PTHR47683:SF2">
    <property type="entry name" value="RNA-BINDING S4 DOMAIN-CONTAINING PROTEIN"/>
    <property type="match status" value="1"/>
</dbReference>
<proteinExistence type="inferred from homology"/>
<organism evidence="5 6">
    <name type="scientific">Legionella busanensis</name>
    <dbReference type="NCBI Taxonomy" id="190655"/>
    <lineage>
        <taxon>Bacteria</taxon>
        <taxon>Pseudomonadati</taxon>
        <taxon>Pseudomonadota</taxon>
        <taxon>Gammaproteobacteria</taxon>
        <taxon>Legionellales</taxon>
        <taxon>Legionellaceae</taxon>
        <taxon>Legionella</taxon>
    </lineage>
</organism>
<keyword evidence="6" id="KW-1185">Reference proteome</keyword>
<dbReference type="PROSITE" id="PS01149">
    <property type="entry name" value="PSI_RSU"/>
    <property type="match status" value="1"/>
</dbReference>
<dbReference type="Proteomes" id="UP000254794">
    <property type="component" value="Unassembled WGS sequence"/>
</dbReference>
<dbReference type="OrthoDB" id="9807213at2"/>
<dbReference type="Pfam" id="PF00849">
    <property type="entry name" value="PseudoU_synth_2"/>
    <property type="match status" value="1"/>
</dbReference>
<dbReference type="GO" id="GO:0001522">
    <property type="term" value="P:pseudouridine synthesis"/>
    <property type="evidence" value="ECO:0007669"/>
    <property type="project" value="InterPro"/>
</dbReference>
<dbReference type="GO" id="GO:0009982">
    <property type="term" value="F:pseudouridine synthase activity"/>
    <property type="evidence" value="ECO:0007669"/>
    <property type="project" value="InterPro"/>
</dbReference>
<evidence type="ECO:0000313" key="5">
    <source>
        <dbReference type="EMBL" id="STX50831.1"/>
    </source>
</evidence>
<dbReference type="GO" id="GO:0003723">
    <property type="term" value="F:RNA binding"/>
    <property type="evidence" value="ECO:0007669"/>
    <property type="project" value="InterPro"/>
</dbReference>
<evidence type="ECO:0000256" key="3">
    <source>
        <dbReference type="RuleBase" id="RU003887"/>
    </source>
</evidence>
<dbReference type="RefSeq" id="WP_115330510.1">
    <property type="nucleotide sequence ID" value="NZ_CAAAHP010000007.1"/>
</dbReference>
<dbReference type="PANTHER" id="PTHR47683">
    <property type="entry name" value="PSEUDOURIDINE SYNTHASE FAMILY PROTEIN-RELATED"/>
    <property type="match status" value="1"/>
</dbReference>
<evidence type="ECO:0000259" key="4">
    <source>
        <dbReference type="Pfam" id="PF00849"/>
    </source>
</evidence>
<dbReference type="InterPro" id="IPR020103">
    <property type="entry name" value="PsdUridine_synth_cat_dom_sf"/>
</dbReference>
<name>A0A378JJA0_9GAMM</name>
<dbReference type="EC" id="5.4.99.-" evidence="3"/>
<accession>A0A378JJA0</accession>
<dbReference type="InterPro" id="IPR018496">
    <property type="entry name" value="PsdUridine_synth_RsuA/RluB_CS"/>
</dbReference>
<dbReference type="SUPFAM" id="SSF55120">
    <property type="entry name" value="Pseudouridine synthase"/>
    <property type="match status" value="1"/>
</dbReference>